<gene>
    <name evidence="1" type="ORF">CTI12_AA345300</name>
</gene>
<dbReference type="Proteomes" id="UP000245207">
    <property type="component" value="Unassembled WGS sequence"/>
</dbReference>
<comment type="caution">
    <text evidence="1">The sequence shown here is derived from an EMBL/GenBank/DDBJ whole genome shotgun (WGS) entry which is preliminary data.</text>
</comment>
<evidence type="ECO:0000313" key="1">
    <source>
        <dbReference type="EMBL" id="PWA58965.1"/>
    </source>
</evidence>
<reference evidence="1 2" key="1">
    <citation type="journal article" date="2018" name="Mol. Plant">
        <title>The genome of Artemisia annua provides insight into the evolution of Asteraceae family and artemisinin biosynthesis.</title>
        <authorList>
            <person name="Shen Q."/>
            <person name="Zhang L."/>
            <person name="Liao Z."/>
            <person name="Wang S."/>
            <person name="Yan T."/>
            <person name="Shi P."/>
            <person name="Liu M."/>
            <person name="Fu X."/>
            <person name="Pan Q."/>
            <person name="Wang Y."/>
            <person name="Lv Z."/>
            <person name="Lu X."/>
            <person name="Zhang F."/>
            <person name="Jiang W."/>
            <person name="Ma Y."/>
            <person name="Chen M."/>
            <person name="Hao X."/>
            <person name="Li L."/>
            <person name="Tang Y."/>
            <person name="Lv G."/>
            <person name="Zhou Y."/>
            <person name="Sun X."/>
            <person name="Brodelius P.E."/>
            <person name="Rose J.K.C."/>
            <person name="Tang K."/>
        </authorList>
    </citation>
    <scope>NUCLEOTIDE SEQUENCE [LARGE SCALE GENOMIC DNA]</scope>
    <source>
        <strain evidence="2">cv. Huhao1</strain>
        <tissue evidence="1">Leaf</tissue>
    </source>
</reference>
<protein>
    <submittedName>
        <fullName evidence="1">Uncharacterized protein</fullName>
    </submittedName>
</protein>
<evidence type="ECO:0000313" key="2">
    <source>
        <dbReference type="Proteomes" id="UP000245207"/>
    </source>
</evidence>
<keyword evidence="2" id="KW-1185">Reference proteome</keyword>
<name>A0A2U1MCI0_ARTAN</name>
<accession>A0A2U1MCI0</accession>
<proteinExistence type="predicted"/>
<dbReference type="AlphaFoldDB" id="A0A2U1MCI0"/>
<sequence>MKGKQAEANKAADEHQEKVYESRIKNLEKKVYILKKRTEPIENVYFYTKDWVPASENYSQDGVLVERGLNSLKRSLNGWKRGC</sequence>
<organism evidence="1 2">
    <name type="scientific">Artemisia annua</name>
    <name type="common">Sweet wormwood</name>
    <dbReference type="NCBI Taxonomy" id="35608"/>
    <lineage>
        <taxon>Eukaryota</taxon>
        <taxon>Viridiplantae</taxon>
        <taxon>Streptophyta</taxon>
        <taxon>Embryophyta</taxon>
        <taxon>Tracheophyta</taxon>
        <taxon>Spermatophyta</taxon>
        <taxon>Magnoliopsida</taxon>
        <taxon>eudicotyledons</taxon>
        <taxon>Gunneridae</taxon>
        <taxon>Pentapetalae</taxon>
        <taxon>asterids</taxon>
        <taxon>campanulids</taxon>
        <taxon>Asterales</taxon>
        <taxon>Asteraceae</taxon>
        <taxon>Asteroideae</taxon>
        <taxon>Anthemideae</taxon>
        <taxon>Artemisiinae</taxon>
        <taxon>Artemisia</taxon>
    </lineage>
</organism>
<dbReference type="EMBL" id="PKPP01005753">
    <property type="protein sequence ID" value="PWA58965.1"/>
    <property type="molecule type" value="Genomic_DNA"/>
</dbReference>